<dbReference type="STRING" id="762983.HMPREF9444_01574"/>
<keyword evidence="2" id="KW-1185">Reference proteome</keyword>
<sequence>MWIYIIIAVPLLFVVGTVYTALKEQKRLEKGELKRVLEKRALEKHSLLTKYEGKSAVKKQWDDDEW</sequence>
<dbReference type="HOGENOM" id="CLU_2829645_0_0_6"/>
<gene>
    <name evidence="1" type="ORF">HMPREF9444_01574</name>
</gene>
<dbReference type="RefSeq" id="WP_009143747.1">
    <property type="nucleotide sequence ID" value="NZ_GL831035.1"/>
</dbReference>
<dbReference type="EMBL" id="AEVO01000102">
    <property type="protein sequence ID" value="EFY06641.1"/>
    <property type="molecule type" value="Genomic_DNA"/>
</dbReference>
<accession>E8LLF9</accession>
<evidence type="ECO:0000313" key="2">
    <source>
        <dbReference type="Proteomes" id="UP000018458"/>
    </source>
</evidence>
<proteinExistence type="predicted"/>
<name>E8LLF9_SUCHY</name>
<dbReference type="Proteomes" id="UP000018458">
    <property type="component" value="Unassembled WGS sequence"/>
</dbReference>
<evidence type="ECO:0000313" key="1">
    <source>
        <dbReference type="EMBL" id="EFY06641.1"/>
    </source>
</evidence>
<dbReference type="AlphaFoldDB" id="E8LLF9"/>
<comment type="caution">
    <text evidence="1">The sequence shown here is derived from an EMBL/GenBank/DDBJ whole genome shotgun (WGS) entry which is preliminary data.</text>
</comment>
<protein>
    <submittedName>
        <fullName evidence="1">Uncharacterized protein</fullName>
    </submittedName>
</protein>
<reference evidence="1 2" key="1">
    <citation type="submission" date="2011-01" db="EMBL/GenBank/DDBJ databases">
        <authorList>
            <person name="Weinstock G."/>
            <person name="Sodergren E."/>
            <person name="Clifton S."/>
            <person name="Fulton L."/>
            <person name="Fulton B."/>
            <person name="Courtney L."/>
            <person name="Fronick C."/>
            <person name="Harrison M."/>
            <person name="Strong C."/>
            <person name="Farmer C."/>
            <person name="Delahaunty K."/>
            <person name="Markovic C."/>
            <person name="Hall O."/>
            <person name="Minx P."/>
            <person name="Tomlinson C."/>
            <person name="Mitreva M."/>
            <person name="Hou S."/>
            <person name="Chen J."/>
            <person name="Wollam A."/>
            <person name="Pepin K.H."/>
            <person name="Johnson M."/>
            <person name="Bhonagiri V."/>
            <person name="Zhang X."/>
            <person name="Suruliraj S."/>
            <person name="Warren W."/>
            <person name="Chinwalla A."/>
            <person name="Mardis E.R."/>
            <person name="Wilson R.K."/>
        </authorList>
    </citation>
    <scope>NUCLEOTIDE SEQUENCE [LARGE SCALE GENOMIC DNA]</scope>
    <source>
        <strain evidence="2">DSM 22608 / JCM 16073 / KCTC 15190 / YIT 12066</strain>
    </source>
</reference>
<organism evidence="1 2">
    <name type="scientific">Succinatimonas hippei (strain DSM 22608 / JCM 16073 / KCTC 15190 / YIT 12066)</name>
    <dbReference type="NCBI Taxonomy" id="762983"/>
    <lineage>
        <taxon>Bacteria</taxon>
        <taxon>Pseudomonadati</taxon>
        <taxon>Pseudomonadota</taxon>
        <taxon>Gammaproteobacteria</taxon>
        <taxon>Aeromonadales</taxon>
        <taxon>Succinivibrionaceae</taxon>
        <taxon>Succinatimonas</taxon>
    </lineage>
</organism>